<dbReference type="EMBL" id="CAJPWZ010002219">
    <property type="protein sequence ID" value="CAG2233863.1"/>
    <property type="molecule type" value="Genomic_DNA"/>
</dbReference>
<keyword evidence="3" id="KW-1185">Reference proteome</keyword>
<gene>
    <name evidence="2" type="ORF">MEDL_46521</name>
</gene>
<sequence length="306" mass="35902">MKRWDETLFNCSLRLLQLLLSFSIYSYKQINSGINEMLSKPPMSITNGDMDLIKKRLSDIERIESQNYKNKQQKKFTRDGLKQQFSNFDINNILKESDLKQPRKRRFKKRTHPAENNLVVNLSSTELTNSEEKLLSRGLNFCPIPANINNLQLETDVDQFARRLRLKEHFNRQHKKILQEAGMNDSEYESDKEDKCIPRFKKKSEWNPPRSKNDNLESFISSIKTEVKSSVSGKRLRNLSEQESQAINNLKSRDDIVIKQADKGSAVSQIHINKLQLKEKLVYGNNYKFEDSEKSYFDGRVCREEK</sequence>
<evidence type="ECO:0000256" key="1">
    <source>
        <dbReference type="SAM" id="SignalP"/>
    </source>
</evidence>
<keyword evidence="1" id="KW-0732">Signal</keyword>
<protein>
    <submittedName>
        <fullName evidence="2">Uncharacterized protein</fullName>
    </submittedName>
</protein>
<accession>A0A8S3TJA8</accession>
<dbReference type="AlphaFoldDB" id="A0A8S3TJA8"/>
<comment type="caution">
    <text evidence="2">The sequence shown here is derived from an EMBL/GenBank/DDBJ whole genome shotgun (WGS) entry which is preliminary data.</text>
</comment>
<feature type="signal peptide" evidence="1">
    <location>
        <begin position="1"/>
        <end position="21"/>
    </location>
</feature>
<evidence type="ECO:0000313" key="2">
    <source>
        <dbReference type="EMBL" id="CAG2233863.1"/>
    </source>
</evidence>
<dbReference type="Proteomes" id="UP000683360">
    <property type="component" value="Unassembled WGS sequence"/>
</dbReference>
<feature type="chain" id="PRO_5035730445" evidence="1">
    <location>
        <begin position="22"/>
        <end position="306"/>
    </location>
</feature>
<reference evidence="2" key="1">
    <citation type="submission" date="2021-03" db="EMBL/GenBank/DDBJ databases">
        <authorList>
            <person name="Bekaert M."/>
        </authorList>
    </citation>
    <scope>NUCLEOTIDE SEQUENCE</scope>
</reference>
<evidence type="ECO:0000313" key="3">
    <source>
        <dbReference type="Proteomes" id="UP000683360"/>
    </source>
</evidence>
<name>A0A8S3TJA8_MYTED</name>
<proteinExistence type="predicted"/>
<dbReference type="OrthoDB" id="10067251at2759"/>
<organism evidence="2 3">
    <name type="scientific">Mytilus edulis</name>
    <name type="common">Blue mussel</name>
    <dbReference type="NCBI Taxonomy" id="6550"/>
    <lineage>
        <taxon>Eukaryota</taxon>
        <taxon>Metazoa</taxon>
        <taxon>Spiralia</taxon>
        <taxon>Lophotrochozoa</taxon>
        <taxon>Mollusca</taxon>
        <taxon>Bivalvia</taxon>
        <taxon>Autobranchia</taxon>
        <taxon>Pteriomorphia</taxon>
        <taxon>Mytilida</taxon>
        <taxon>Mytiloidea</taxon>
        <taxon>Mytilidae</taxon>
        <taxon>Mytilinae</taxon>
        <taxon>Mytilus</taxon>
    </lineage>
</organism>